<organism evidence="3 4">
    <name type="scientific">Naegleria lovaniensis</name>
    <name type="common">Amoeba</name>
    <dbReference type="NCBI Taxonomy" id="51637"/>
    <lineage>
        <taxon>Eukaryota</taxon>
        <taxon>Discoba</taxon>
        <taxon>Heterolobosea</taxon>
        <taxon>Tetramitia</taxon>
        <taxon>Eutetramitia</taxon>
        <taxon>Vahlkampfiidae</taxon>
        <taxon>Naegleria</taxon>
    </lineage>
</organism>
<reference evidence="3 4" key="1">
    <citation type="journal article" date="2018" name="BMC Genomics">
        <title>The genome of Naegleria lovaniensis, the basis for a comparative approach to unravel pathogenicity factors of the human pathogenic amoeba N. fowleri.</title>
        <authorList>
            <person name="Liechti N."/>
            <person name="Schurch N."/>
            <person name="Bruggmann R."/>
            <person name="Wittwer M."/>
        </authorList>
    </citation>
    <scope>NUCLEOTIDE SEQUENCE [LARGE SCALE GENOMIC DNA]</scope>
    <source>
        <strain evidence="3 4">ATCC 30569</strain>
    </source>
</reference>
<dbReference type="AlphaFoldDB" id="A0AA88GJR1"/>
<sequence>MSRILLFALVLLLLILCCKDISFIHAEEKDTSSHALLKMTSNSASSTIMNLFSNSVKKRNTEQCSCASCLCDGETCPYSIGAGSSHVRVNTCGSDEYLGSLSVNVASTDSSSYSIYTMTRSEYTKYQQGGTFYYYSSLSAESATCVYLQSSLTDTSVNELVTVMKCKNLVYSCPTRFYISGTCKKLQSTTVSYIKMEYNSDSINSGSQISGTVKAYDSAGNVAPISNNYITFTSESSGSTLQGTTSVSLNNGVANFAFTVTNSISSDVLLKASKWNTQPGCNPSTCCCLDGQVTVTRSGLNLVQLTSNVKGSCGTTTSVTIYIGSIDSYDTVSAVGGGNPYTLKKSGTTIQMTNHVNNACSGSAVCTDACPRSKDSTKTNHASKLSNVQSLVVVVVGMISLLFILVL</sequence>
<keyword evidence="1" id="KW-0472">Membrane</keyword>
<evidence type="ECO:0000256" key="1">
    <source>
        <dbReference type="SAM" id="Phobius"/>
    </source>
</evidence>
<dbReference type="RefSeq" id="XP_044547095.1">
    <property type="nucleotide sequence ID" value="XM_044696261.1"/>
</dbReference>
<name>A0AA88GJR1_NAELO</name>
<feature type="chain" id="PRO_5041672333" evidence="2">
    <location>
        <begin position="27"/>
        <end position="407"/>
    </location>
</feature>
<keyword evidence="2" id="KW-0732">Signal</keyword>
<keyword evidence="1" id="KW-0812">Transmembrane</keyword>
<evidence type="ECO:0000256" key="2">
    <source>
        <dbReference type="SAM" id="SignalP"/>
    </source>
</evidence>
<protein>
    <submittedName>
        <fullName evidence="3">Uncharacterized protein</fullName>
    </submittedName>
</protein>
<comment type="caution">
    <text evidence="3">The sequence shown here is derived from an EMBL/GenBank/DDBJ whole genome shotgun (WGS) entry which is preliminary data.</text>
</comment>
<feature type="signal peptide" evidence="2">
    <location>
        <begin position="1"/>
        <end position="26"/>
    </location>
</feature>
<proteinExistence type="predicted"/>
<accession>A0AA88GJR1</accession>
<evidence type="ECO:0000313" key="3">
    <source>
        <dbReference type="EMBL" id="KAG2381415.1"/>
    </source>
</evidence>
<keyword evidence="1" id="KW-1133">Transmembrane helix</keyword>
<gene>
    <name evidence="3" type="ORF">C9374_006404</name>
</gene>
<dbReference type="EMBL" id="PYSW02000027">
    <property type="protein sequence ID" value="KAG2381415.1"/>
    <property type="molecule type" value="Genomic_DNA"/>
</dbReference>
<dbReference type="GeneID" id="68098858"/>
<evidence type="ECO:0000313" key="4">
    <source>
        <dbReference type="Proteomes" id="UP000816034"/>
    </source>
</evidence>
<feature type="transmembrane region" description="Helical" evidence="1">
    <location>
        <begin position="388"/>
        <end position="406"/>
    </location>
</feature>
<keyword evidence="4" id="KW-1185">Reference proteome</keyword>
<dbReference type="Proteomes" id="UP000816034">
    <property type="component" value="Unassembled WGS sequence"/>
</dbReference>